<dbReference type="PANTHER" id="PTHR33281:SF19">
    <property type="entry name" value="VOLTAGE-DEPENDENT ANION CHANNEL-FORMING PROTEIN YNEE"/>
    <property type="match status" value="1"/>
</dbReference>
<proteinExistence type="inferred from homology"/>
<dbReference type="KEGG" id="emo:DM558_01670"/>
<evidence type="ECO:0000256" key="2">
    <source>
        <dbReference type="ARBA" id="ARBA00022448"/>
    </source>
</evidence>
<keyword evidence="4 9" id="KW-0812">Transmembrane</keyword>
<protein>
    <submittedName>
        <fullName evidence="10">Bestrophin</fullName>
    </submittedName>
</protein>
<dbReference type="EMBL" id="CP029822">
    <property type="protein sequence ID" value="AZS49563.1"/>
    <property type="molecule type" value="Genomic_DNA"/>
</dbReference>
<evidence type="ECO:0000256" key="7">
    <source>
        <dbReference type="ARBA" id="ARBA00023136"/>
    </source>
</evidence>
<evidence type="ECO:0000256" key="8">
    <source>
        <dbReference type="ARBA" id="ARBA00034708"/>
    </source>
</evidence>
<keyword evidence="2" id="KW-0813">Transport</keyword>
<evidence type="ECO:0000256" key="5">
    <source>
        <dbReference type="ARBA" id="ARBA00022989"/>
    </source>
</evidence>
<keyword evidence="7 9" id="KW-0472">Membrane</keyword>
<dbReference type="GO" id="GO:0005254">
    <property type="term" value="F:chloride channel activity"/>
    <property type="evidence" value="ECO:0007669"/>
    <property type="project" value="InterPro"/>
</dbReference>
<evidence type="ECO:0000313" key="11">
    <source>
        <dbReference type="Proteomes" id="UP000273143"/>
    </source>
</evidence>
<evidence type="ECO:0000256" key="4">
    <source>
        <dbReference type="ARBA" id="ARBA00022692"/>
    </source>
</evidence>
<evidence type="ECO:0000256" key="6">
    <source>
        <dbReference type="ARBA" id="ARBA00023065"/>
    </source>
</evidence>
<reference evidence="11" key="1">
    <citation type="submission" date="2018-06" db="EMBL/GenBank/DDBJ databases">
        <title>Complete genome of Pseudomonas insecticola strain QZS01.</title>
        <authorList>
            <person name="Wang J."/>
            <person name="Su Q."/>
        </authorList>
    </citation>
    <scope>NUCLEOTIDE SEQUENCE [LARGE SCALE GENOMIC DNA]</scope>
    <source>
        <strain evidence="11">QZS01</strain>
    </source>
</reference>
<dbReference type="InterPro" id="IPR044669">
    <property type="entry name" value="YneE/VCCN1/2-like"/>
</dbReference>
<comment type="similarity">
    <text evidence="8">Belongs to the anion channel-forming bestrophin (TC 1.A.46) family.</text>
</comment>
<feature type="transmembrane region" description="Helical" evidence="9">
    <location>
        <begin position="47"/>
        <end position="71"/>
    </location>
</feature>
<sequence>MIIRTSTPSTFALLFTFKKSIIPIVWRRVLFTVLLSTVVVLSHGTLYHYKIIITAAPFTIWGITLAIFLSFRNNVAYQRYWEARSLWGQLLVSSRNLTRQLISFFPDINKQEQQQIANKIIAFSYALRNRLRDNPSLQDLHPLLSKQAQKSLEKVSNVPNKLLSQLGVDFNKLSQKTQTHQVLLTNIDTELSHLSGVLSGCEKIKNTPLPFPYILLLHRTVHIYCFVLPFCLVDSIGWTTPFAVCFLAYTFFGLDALGDQISDPFDAQQNDLPIDAMSRNIEINIREIMDEETPPPIEPIDGVLL</sequence>
<keyword evidence="5 9" id="KW-1133">Transmembrane helix</keyword>
<dbReference type="Proteomes" id="UP000273143">
    <property type="component" value="Chromosome"/>
</dbReference>
<name>A0A3Q9JKH2_9GAMM</name>
<dbReference type="GO" id="GO:0005886">
    <property type="term" value="C:plasma membrane"/>
    <property type="evidence" value="ECO:0007669"/>
    <property type="project" value="UniProtKB-SubCell"/>
</dbReference>
<dbReference type="Pfam" id="PF25539">
    <property type="entry name" value="Bestrophin_2"/>
    <property type="match status" value="1"/>
</dbReference>
<keyword evidence="11" id="KW-1185">Reference proteome</keyword>
<comment type="subcellular location">
    <subcellularLocation>
        <location evidence="1">Cell membrane</location>
        <topology evidence="1">Multi-pass membrane protein</topology>
    </subcellularLocation>
</comment>
<dbReference type="AlphaFoldDB" id="A0A3Q9JKH2"/>
<evidence type="ECO:0000256" key="1">
    <source>
        <dbReference type="ARBA" id="ARBA00004651"/>
    </source>
</evidence>
<dbReference type="RefSeq" id="WP_127161763.1">
    <property type="nucleotide sequence ID" value="NZ_CP029822.1"/>
</dbReference>
<keyword evidence="6" id="KW-0406">Ion transport</keyword>
<gene>
    <name evidence="10" type="ORF">DM558_01670</name>
</gene>
<organism evidence="10 11">
    <name type="scientific">Entomomonas moraniae</name>
    <dbReference type="NCBI Taxonomy" id="2213226"/>
    <lineage>
        <taxon>Bacteria</taxon>
        <taxon>Pseudomonadati</taxon>
        <taxon>Pseudomonadota</taxon>
        <taxon>Gammaproteobacteria</taxon>
        <taxon>Pseudomonadales</taxon>
        <taxon>Pseudomonadaceae</taxon>
        <taxon>Entomomonas</taxon>
    </lineage>
</organism>
<evidence type="ECO:0000256" key="9">
    <source>
        <dbReference type="SAM" id="Phobius"/>
    </source>
</evidence>
<feature type="transmembrane region" description="Helical" evidence="9">
    <location>
        <begin position="21"/>
        <end position="41"/>
    </location>
</feature>
<evidence type="ECO:0000313" key="10">
    <source>
        <dbReference type="EMBL" id="AZS49563.1"/>
    </source>
</evidence>
<accession>A0A3Q9JKH2</accession>
<keyword evidence="3" id="KW-1003">Cell membrane</keyword>
<dbReference type="PANTHER" id="PTHR33281">
    <property type="entry name" value="UPF0187 PROTEIN YNEE"/>
    <property type="match status" value="1"/>
</dbReference>
<evidence type="ECO:0000256" key="3">
    <source>
        <dbReference type="ARBA" id="ARBA00022475"/>
    </source>
</evidence>